<name>A0AAU8AXK3_9VIRU</name>
<dbReference type="EMBL" id="PP511824">
    <property type="protein sequence ID" value="XCD07885.1"/>
    <property type="molecule type" value="Genomic_DNA"/>
</dbReference>
<accession>A0AAU8AXK3</accession>
<dbReference type="Pfam" id="PF20577">
    <property type="entry name" value="Phage_ORF5"/>
    <property type="match status" value="1"/>
</dbReference>
<evidence type="ECO:0000313" key="2">
    <source>
        <dbReference type="EMBL" id="XCD07885.1"/>
    </source>
</evidence>
<reference evidence="1" key="1">
    <citation type="submission" date="2024-03" db="EMBL/GenBank/DDBJ databases">
        <title>Diverse circular DNA viruses in blood, oral, and fecal samples of captive lemurs.</title>
        <authorList>
            <person name="Paietta E.N."/>
            <person name="Kraberger S."/>
            <person name="Lund M.C."/>
            <person name="Custer J.M."/>
            <person name="Vargas K.M."/>
            <person name="Ehmke E.E."/>
            <person name="Yoder A.D."/>
            <person name="Varsani A."/>
        </authorList>
    </citation>
    <scope>NUCLEOTIDE SEQUENCE</scope>
    <source>
        <strain evidence="1">Duke_21_80</strain>
        <strain evidence="2">Duke_28FS_90</strain>
    </source>
</reference>
<dbReference type="InterPro" id="IPR046781">
    <property type="entry name" value="Phage_ORF5"/>
</dbReference>
<proteinExistence type="predicted"/>
<organism evidence="1">
    <name type="scientific">Dulem virus 156</name>
    <dbReference type="NCBI Taxonomy" id="3145633"/>
    <lineage>
        <taxon>Viruses</taxon>
        <taxon>Monodnaviria</taxon>
        <taxon>Sangervirae</taxon>
        <taxon>Phixviricota</taxon>
        <taxon>Malgrandaviricetes</taxon>
        <taxon>Petitvirales</taxon>
        <taxon>Microviridae</taxon>
        <taxon>Microvirus</taxon>
    </lineage>
</organism>
<evidence type="ECO:0000313" key="1">
    <source>
        <dbReference type="EMBL" id="XCD04061.1"/>
    </source>
</evidence>
<dbReference type="EMBL" id="PP511418">
    <property type="protein sequence ID" value="XCD04061.1"/>
    <property type="molecule type" value="Genomic_DNA"/>
</dbReference>
<protein>
    <submittedName>
        <fullName evidence="1">Nonstructural protein</fullName>
    </submittedName>
</protein>
<sequence>MIYGVYSIFDSASGVFTSPTVDLSDESSIRSFSQACSNSGSLMNFKPSDFALYRLGSFNVETGSIDSFSPPNKLCSADSFMKEVVNVEDR</sequence>